<evidence type="ECO:0000313" key="2">
    <source>
        <dbReference type="Proteomes" id="UP000537141"/>
    </source>
</evidence>
<accession>A0A7X0NFS5</accession>
<reference evidence="1 2" key="1">
    <citation type="submission" date="2020-08" db="EMBL/GenBank/DDBJ databases">
        <title>Genomic Encyclopedia of Type Strains, Phase IV (KMG-IV): sequencing the most valuable type-strain genomes for metagenomic binning, comparative biology and taxonomic classification.</title>
        <authorList>
            <person name="Goeker M."/>
        </authorList>
    </citation>
    <scope>NUCLEOTIDE SEQUENCE [LARGE SCALE GENOMIC DNA]</scope>
    <source>
        <strain evidence="1 2">DSM 26287</strain>
    </source>
</reference>
<dbReference type="Proteomes" id="UP000537141">
    <property type="component" value="Unassembled WGS sequence"/>
</dbReference>
<dbReference type="AlphaFoldDB" id="A0A7X0NFS5"/>
<sequence length="110" mass="12928">MKPQQFNLFWLIPLILSSLLISLTAESKPKTVTLYAKTPKGFIKAKIKNETFEELACYIAIDGHKKKFRLLGQTESQWFTATDKHFNHTNFSTWCDYIDLYPQYKKYKQG</sequence>
<protein>
    <submittedName>
        <fullName evidence="1">Uncharacterized protein</fullName>
    </submittedName>
</protein>
<organism evidence="1 2">
    <name type="scientific">Thalassotalea piscium</name>
    <dbReference type="NCBI Taxonomy" id="1230533"/>
    <lineage>
        <taxon>Bacteria</taxon>
        <taxon>Pseudomonadati</taxon>
        <taxon>Pseudomonadota</taxon>
        <taxon>Gammaproteobacteria</taxon>
        <taxon>Alteromonadales</taxon>
        <taxon>Colwelliaceae</taxon>
        <taxon>Thalassotalea</taxon>
    </lineage>
</organism>
<keyword evidence="2" id="KW-1185">Reference proteome</keyword>
<dbReference type="RefSeq" id="WP_184423453.1">
    <property type="nucleotide sequence ID" value="NZ_AP027362.1"/>
</dbReference>
<dbReference type="EMBL" id="JACHHU010000006">
    <property type="protein sequence ID" value="MBB6542629.1"/>
    <property type="molecule type" value="Genomic_DNA"/>
</dbReference>
<gene>
    <name evidence="1" type="ORF">HNQ55_001128</name>
</gene>
<name>A0A7X0NFS5_9GAMM</name>
<proteinExistence type="predicted"/>
<comment type="caution">
    <text evidence="1">The sequence shown here is derived from an EMBL/GenBank/DDBJ whole genome shotgun (WGS) entry which is preliminary data.</text>
</comment>
<evidence type="ECO:0000313" key="1">
    <source>
        <dbReference type="EMBL" id="MBB6542629.1"/>
    </source>
</evidence>